<dbReference type="RefSeq" id="WP_194448329.1">
    <property type="nucleotide sequence ID" value="NZ_CP063849.1"/>
</dbReference>
<dbReference type="Proteomes" id="UP000593892">
    <property type="component" value="Chromosome"/>
</dbReference>
<feature type="transmembrane region" description="Helical" evidence="1">
    <location>
        <begin position="178"/>
        <end position="199"/>
    </location>
</feature>
<feature type="transmembrane region" description="Helical" evidence="1">
    <location>
        <begin position="123"/>
        <end position="141"/>
    </location>
</feature>
<feature type="transmembrane region" description="Helical" evidence="1">
    <location>
        <begin position="304"/>
        <end position="324"/>
    </location>
</feature>
<keyword evidence="1" id="KW-1133">Transmembrane helix</keyword>
<sequence>MTWQAVLAVALAHSIGWGVRGQWGHEAGAMIPGALSALAAVIFVGRADWLKRFLHCAFFAALGWSFGGSMSYMKVLAFTHSDSAPDVFYGYAMIFVIGFLWGVPGGAGLALPATLDTARLKSFFGPVLAISASWIVLGQLTEWLGWEPNWYDSDWLGVSLGLAAVLAYRLWKGPSFGASLILHMGLGWWGGFLLFPVLLGLRMTPPRGDNWAGSLGLCVALMWFFRRNGMHTVLQAALITGFSSGVGFVVGQWLKLCGVSTGIVTNWHSVTEQSYGFIAGLGVALAAYRLAAQNPPLATEVGELRGQSTAYAAFLLVVMTWVNISKNLNSVWLKAGTVPAHFYGLDAYTWFSLAYLALAGVILLLLRAHLHHPLAILPASNLGRSQLLFAVLLWWIVLGNLSRVLPFAPERLITEGMIHLNACAATLLVLVYPREHQDQTALPRCPRFAIWAVASVIVTGLLSWHTLSLYDGPAPGAQFRFGPRSNNQQR</sequence>
<organism evidence="2 3">
    <name type="scientific">Paludibaculum fermentans</name>
    <dbReference type="NCBI Taxonomy" id="1473598"/>
    <lineage>
        <taxon>Bacteria</taxon>
        <taxon>Pseudomonadati</taxon>
        <taxon>Acidobacteriota</taxon>
        <taxon>Terriglobia</taxon>
        <taxon>Bryobacterales</taxon>
        <taxon>Bryobacteraceae</taxon>
        <taxon>Paludibaculum</taxon>
    </lineage>
</organism>
<accession>A0A7S7NN49</accession>
<feature type="transmembrane region" description="Helical" evidence="1">
    <location>
        <begin position="31"/>
        <end position="49"/>
    </location>
</feature>
<keyword evidence="1" id="KW-0812">Transmembrane</keyword>
<keyword evidence="1" id="KW-0472">Membrane</keyword>
<feature type="transmembrane region" description="Helical" evidence="1">
    <location>
        <begin position="153"/>
        <end position="171"/>
    </location>
</feature>
<proteinExistence type="predicted"/>
<feature type="transmembrane region" description="Helical" evidence="1">
    <location>
        <begin position="445"/>
        <end position="464"/>
    </location>
</feature>
<evidence type="ECO:0000313" key="2">
    <source>
        <dbReference type="EMBL" id="QOY86660.1"/>
    </source>
</evidence>
<dbReference type="EMBL" id="CP063849">
    <property type="protein sequence ID" value="QOY86660.1"/>
    <property type="molecule type" value="Genomic_DNA"/>
</dbReference>
<feature type="transmembrane region" description="Helical" evidence="1">
    <location>
        <begin position="417"/>
        <end position="433"/>
    </location>
</feature>
<feature type="transmembrane region" description="Helical" evidence="1">
    <location>
        <begin position="56"/>
        <end position="76"/>
    </location>
</feature>
<dbReference type="KEGG" id="pfer:IRI77_28300"/>
<evidence type="ECO:0000313" key="3">
    <source>
        <dbReference type="Proteomes" id="UP000593892"/>
    </source>
</evidence>
<feature type="transmembrane region" description="Helical" evidence="1">
    <location>
        <begin position="274"/>
        <end position="292"/>
    </location>
</feature>
<gene>
    <name evidence="2" type="ORF">IRI77_28300</name>
</gene>
<evidence type="ECO:0000256" key="1">
    <source>
        <dbReference type="SAM" id="Phobius"/>
    </source>
</evidence>
<feature type="transmembrane region" description="Helical" evidence="1">
    <location>
        <begin position="233"/>
        <end position="254"/>
    </location>
</feature>
<keyword evidence="3" id="KW-1185">Reference proteome</keyword>
<name>A0A7S7NN49_PALFE</name>
<dbReference type="AlphaFoldDB" id="A0A7S7NN49"/>
<feature type="transmembrane region" description="Helical" evidence="1">
    <location>
        <begin position="347"/>
        <end position="366"/>
    </location>
</feature>
<reference evidence="2 3" key="1">
    <citation type="submission" date="2020-10" db="EMBL/GenBank/DDBJ databases">
        <title>Complete genome sequence of Paludibaculum fermentans P105T, a facultatively anaerobic acidobacterium capable of dissimilatory Fe(III) reduction.</title>
        <authorList>
            <person name="Dedysh S.N."/>
            <person name="Beletsky A.V."/>
            <person name="Kulichevskaya I.S."/>
            <person name="Mardanov A.V."/>
            <person name="Ravin N.V."/>
        </authorList>
    </citation>
    <scope>NUCLEOTIDE SEQUENCE [LARGE SCALE GENOMIC DNA]</scope>
    <source>
        <strain evidence="2 3">P105</strain>
    </source>
</reference>
<feature type="transmembrane region" description="Helical" evidence="1">
    <location>
        <begin position="211"/>
        <end position="226"/>
    </location>
</feature>
<feature type="transmembrane region" description="Helical" evidence="1">
    <location>
        <begin position="88"/>
        <end position="111"/>
    </location>
</feature>
<protein>
    <submittedName>
        <fullName evidence="2">Uncharacterized protein</fullName>
    </submittedName>
</protein>